<keyword evidence="1" id="KW-0472">Membrane</keyword>
<comment type="caution">
    <text evidence="2">The sequence shown here is derived from an EMBL/GenBank/DDBJ whole genome shotgun (WGS) entry which is preliminary data.</text>
</comment>
<feature type="transmembrane region" description="Helical" evidence="1">
    <location>
        <begin position="63"/>
        <end position="89"/>
    </location>
</feature>
<evidence type="ECO:0008006" key="4">
    <source>
        <dbReference type="Google" id="ProtNLM"/>
    </source>
</evidence>
<reference evidence="2 3" key="1">
    <citation type="submission" date="2022-01" db="EMBL/GenBank/DDBJ databases">
        <authorList>
            <person name="Xiong W."/>
            <person name="Schranz E."/>
        </authorList>
    </citation>
    <scope>NUCLEOTIDE SEQUENCE [LARGE SCALE GENOMIC DNA]</scope>
</reference>
<keyword evidence="3" id="KW-1185">Reference proteome</keyword>
<name>A0AAU9MNT5_9ASTR</name>
<evidence type="ECO:0000313" key="2">
    <source>
        <dbReference type="EMBL" id="CAH1426333.1"/>
    </source>
</evidence>
<keyword evidence="1" id="KW-0812">Transmembrane</keyword>
<gene>
    <name evidence="2" type="ORF">LVIROSA_LOCUS13420</name>
</gene>
<evidence type="ECO:0000256" key="1">
    <source>
        <dbReference type="SAM" id="Phobius"/>
    </source>
</evidence>
<dbReference type="Proteomes" id="UP001157418">
    <property type="component" value="Unassembled WGS sequence"/>
</dbReference>
<organism evidence="2 3">
    <name type="scientific">Lactuca virosa</name>
    <dbReference type="NCBI Taxonomy" id="75947"/>
    <lineage>
        <taxon>Eukaryota</taxon>
        <taxon>Viridiplantae</taxon>
        <taxon>Streptophyta</taxon>
        <taxon>Embryophyta</taxon>
        <taxon>Tracheophyta</taxon>
        <taxon>Spermatophyta</taxon>
        <taxon>Magnoliopsida</taxon>
        <taxon>eudicotyledons</taxon>
        <taxon>Gunneridae</taxon>
        <taxon>Pentapetalae</taxon>
        <taxon>asterids</taxon>
        <taxon>campanulids</taxon>
        <taxon>Asterales</taxon>
        <taxon>Asteraceae</taxon>
        <taxon>Cichorioideae</taxon>
        <taxon>Cichorieae</taxon>
        <taxon>Lactucinae</taxon>
        <taxon>Lactuca</taxon>
    </lineage>
</organism>
<evidence type="ECO:0000313" key="3">
    <source>
        <dbReference type="Proteomes" id="UP001157418"/>
    </source>
</evidence>
<accession>A0AAU9MNT5</accession>
<protein>
    <recommendedName>
        <fullName evidence="4">Transmembrane protein</fullName>
    </recommendedName>
</protein>
<keyword evidence="1" id="KW-1133">Transmembrane helix</keyword>
<proteinExistence type="predicted"/>
<dbReference type="AlphaFoldDB" id="A0AAU9MNT5"/>
<dbReference type="EMBL" id="CAKMRJ010002223">
    <property type="protein sequence ID" value="CAH1426333.1"/>
    <property type="molecule type" value="Genomic_DNA"/>
</dbReference>
<sequence>MNDFFHKIIGIEQKPVQKWGNSFEIYEIEKITAPKRLRSKGVVVGGTIRVPREFITFFLILSYMAHVCSSCALTFCLGFFLSFSFGFLLRSSSPSVSARRLDGLSVLLETRFLFLLLPLIAPYRYHLIVSNAIYLPNSIFLDVASSTDPPISFDDNNSVRPTHSAYEFESGGEATHQVKSVVPPKIS</sequence>